<protein>
    <recommendedName>
        <fullName evidence="1">LtfC/p132/Gp6 beta-sandwich domain-containing protein</fullName>
    </recommendedName>
</protein>
<evidence type="ECO:0000313" key="3">
    <source>
        <dbReference type="Proteomes" id="UP000239874"/>
    </source>
</evidence>
<dbReference type="EMBL" id="PSZC01000039">
    <property type="protein sequence ID" value="PPJ31855.1"/>
    <property type="molecule type" value="Genomic_DNA"/>
</dbReference>
<sequence length="126" mass="13685">MTSTEPLIPPPATRTLPVSLDSDLVVDFRNRNPDDHTQFIDYPAGVTGVLTIYQDLKTASTERITAEGIPSGYHCVIKVPASDLNAVKAGTLWSFRLAYPDTDFVDGTYDKAVVNGEIVRSDGRAS</sequence>
<dbReference type="Pfam" id="PF23926">
    <property type="entry name" value="LtfC"/>
    <property type="match status" value="1"/>
</dbReference>
<dbReference type="RefSeq" id="WP_104380659.1">
    <property type="nucleotide sequence ID" value="NZ_PSZC01000039.1"/>
</dbReference>
<proteinExistence type="predicted"/>
<gene>
    <name evidence="2" type="ORF">C5E45_32715</name>
</gene>
<reference evidence="2 3" key="1">
    <citation type="submission" date="2018-02" db="EMBL/GenBank/DDBJ databases">
        <title>8 Nocardia nova and 1 Nocardia cyriacigeorgica strain used for evolution to TMP-SMX.</title>
        <authorList>
            <person name="Mehta H."/>
            <person name="Weng J."/>
            <person name="Shamoo Y."/>
        </authorList>
    </citation>
    <scope>NUCLEOTIDE SEQUENCE [LARGE SCALE GENOMIC DNA]</scope>
    <source>
        <strain evidence="2 3">MDA3139</strain>
    </source>
</reference>
<organism evidence="2 3">
    <name type="scientific">Nocardia nova</name>
    <dbReference type="NCBI Taxonomy" id="37330"/>
    <lineage>
        <taxon>Bacteria</taxon>
        <taxon>Bacillati</taxon>
        <taxon>Actinomycetota</taxon>
        <taxon>Actinomycetes</taxon>
        <taxon>Mycobacteriales</taxon>
        <taxon>Nocardiaceae</taxon>
        <taxon>Nocardia</taxon>
    </lineage>
</organism>
<evidence type="ECO:0000313" key="2">
    <source>
        <dbReference type="EMBL" id="PPJ31855.1"/>
    </source>
</evidence>
<feature type="domain" description="LtfC/p132/Gp6 beta-sandwich" evidence="1">
    <location>
        <begin position="10"/>
        <end position="121"/>
    </location>
</feature>
<comment type="caution">
    <text evidence="2">The sequence shown here is derived from an EMBL/GenBank/DDBJ whole genome shotgun (WGS) entry which is preliminary data.</text>
</comment>
<dbReference type="AlphaFoldDB" id="A0A2S6ACR1"/>
<accession>A0A2S6ACR1</accession>
<dbReference type="Proteomes" id="UP000239874">
    <property type="component" value="Unassembled WGS sequence"/>
</dbReference>
<name>A0A2S6ACR1_9NOCA</name>
<dbReference type="InterPro" id="IPR055688">
    <property type="entry name" value="LtfC/p132/Gp6_b-sand"/>
</dbReference>
<evidence type="ECO:0000259" key="1">
    <source>
        <dbReference type="Pfam" id="PF23926"/>
    </source>
</evidence>